<feature type="region of interest" description="Disordered" evidence="9">
    <location>
        <begin position="289"/>
        <end position="381"/>
    </location>
</feature>
<name>A0A819UK62_9BILA</name>
<protein>
    <submittedName>
        <fullName evidence="10">Uncharacterized protein</fullName>
    </submittedName>
</protein>
<keyword evidence="4" id="KW-0805">Transcription regulation</keyword>
<dbReference type="PANTHER" id="PTHR13469:SF8">
    <property type="entry name" value="HEXIM P-TEFB COMPLEX SUBUNIT 1"/>
    <property type="match status" value="1"/>
</dbReference>
<evidence type="ECO:0000313" key="11">
    <source>
        <dbReference type="Proteomes" id="UP000663844"/>
    </source>
</evidence>
<proteinExistence type="inferred from homology"/>
<evidence type="ECO:0000256" key="6">
    <source>
        <dbReference type="ARBA" id="ARBA00023163"/>
    </source>
</evidence>
<evidence type="ECO:0000256" key="8">
    <source>
        <dbReference type="SAM" id="Coils"/>
    </source>
</evidence>
<dbReference type="GO" id="GO:0005654">
    <property type="term" value="C:nucleoplasm"/>
    <property type="evidence" value="ECO:0007669"/>
    <property type="project" value="TreeGrafter"/>
</dbReference>
<evidence type="ECO:0000256" key="3">
    <source>
        <dbReference type="ARBA" id="ARBA00022491"/>
    </source>
</evidence>
<evidence type="ECO:0000256" key="5">
    <source>
        <dbReference type="ARBA" id="ARBA00023054"/>
    </source>
</evidence>
<evidence type="ECO:0000256" key="7">
    <source>
        <dbReference type="ARBA" id="ARBA00023242"/>
    </source>
</evidence>
<dbReference type="AlphaFoldDB" id="A0A819UK62"/>
<feature type="compositionally biased region" description="Gly residues" evidence="9">
    <location>
        <begin position="40"/>
        <end position="53"/>
    </location>
</feature>
<dbReference type="GO" id="GO:0097322">
    <property type="term" value="F:7SK snRNA binding"/>
    <property type="evidence" value="ECO:0007669"/>
    <property type="project" value="TreeGrafter"/>
</dbReference>
<feature type="compositionally biased region" description="Basic and acidic residues" evidence="9">
    <location>
        <begin position="304"/>
        <end position="317"/>
    </location>
</feature>
<dbReference type="GO" id="GO:0004861">
    <property type="term" value="F:cyclin-dependent protein serine/threonine kinase inhibitor activity"/>
    <property type="evidence" value="ECO:0007669"/>
    <property type="project" value="InterPro"/>
</dbReference>
<keyword evidence="5 8" id="KW-0175">Coiled coil</keyword>
<accession>A0A819UK62</accession>
<dbReference type="Proteomes" id="UP000663844">
    <property type="component" value="Unassembled WGS sequence"/>
</dbReference>
<feature type="compositionally biased region" description="Polar residues" evidence="9">
    <location>
        <begin position="1"/>
        <end position="24"/>
    </location>
</feature>
<gene>
    <name evidence="10" type="ORF">OXD698_LOCUS35197</name>
</gene>
<keyword evidence="6" id="KW-0804">Transcription</keyword>
<evidence type="ECO:0000256" key="2">
    <source>
        <dbReference type="ARBA" id="ARBA00008409"/>
    </source>
</evidence>
<feature type="compositionally biased region" description="Basic and acidic residues" evidence="9">
    <location>
        <begin position="371"/>
        <end position="381"/>
    </location>
</feature>
<keyword evidence="3" id="KW-0678">Repressor</keyword>
<evidence type="ECO:0000256" key="4">
    <source>
        <dbReference type="ARBA" id="ARBA00023015"/>
    </source>
</evidence>
<feature type="region of interest" description="Disordered" evidence="9">
    <location>
        <begin position="168"/>
        <end position="197"/>
    </location>
</feature>
<feature type="coiled-coil region" evidence="8">
    <location>
        <begin position="253"/>
        <end position="287"/>
    </location>
</feature>
<evidence type="ECO:0000256" key="9">
    <source>
        <dbReference type="SAM" id="MobiDB-lite"/>
    </source>
</evidence>
<feature type="region of interest" description="Disordered" evidence="9">
    <location>
        <begin position="1"/>
        <end position="94"/>
    </location>
</feature>
<dbReference type="PANTHER" id="PTHR13469">
    <property type="entry name" value="HEXAMETHYLENE BISACETAMIDE INDUCIBLE 1"/>
    <property type="match status" value="1"/>
</dbReference>
<dbReference type="GO" id="GO:0005737">
    <property type="term" value="C:cytoplasm"/>
    <property type="evidence" value="ECO:0007669"/>
    <property type="project" value="InterPro"/>
</dbReference>
<comment type="subcellular location">
    <subcellularLocation>
        <location evidence="1">Nucleus</location>
    </subcellularLocation>
</comment>
<comment type="similarity">
    <text evidence="2">Belongs to the HEXIM family.</text>
</comment>
<sequence length="381" mass="42190">MHPAGHQQQRRGNSTRMPLMYSTSLPPAPLLPVPPLPLRYGGGGGGGGGGGVGTYQQSASGSGGMKHHQRGSGNRPGRGSIIPHRQQRPIASSRYHPYTFRQPLPPQQQQRSYRPVHSLPRTPAALMGTPPGMSQSDYELIHSAQVQRDKKKLDVLAPSNTTQFLIRDHNRQTPSSIATPTPTHQTHTSPVTTQNQPSLPYDLMFDMNDVDAQSDDAESNQDFVFGGGDPSVDSDFNDIYYQCRYERYAAFSRAALLNEVLSLCANIDRLQHEKSEVEKRLRDRDVQQHLYDHSATPNGSQRVTSEDRTSTNYDDSRTQSPAPNQPQNDSNNGEESTPIIDELQASTSSQPIPTEQTEISEPLVEENPSETNEHEQQIVHD</sequence>
<reference evidence="10" key="1">
    <citation type="submission" date="2021-02" db="EMBL/GenBank/DDBJ databases">
        <authorList>
            <person name="Nowell W R."/>
        </authorList>
    </citation>
    <scope>NUCLEOTIDE SEQUENCE</scope>
</reference>
<comment type="caution">
    <text evidence="10">The sequence shown here is derived from an EMBL/GenBank/DDBJ whole genome shotgun (WGS) entry which is preliminary data.</text>
</comment>
<feature type="compositionally biased region" description="Polar residues" evidence="9">
    <location>
        <begin position="318"/>
        <end position="335"/>
    </location>
</feature>
<dbReference type="GO" id="GO:0000122">
    <property type="term" value="P:negative regulation of transcription by RNA polymerase II"/>
    <property type="evidence" value="ECO:0007669"/>
    <property type="project" value="InterPro"/>
</dbReference>
<feature type="compositionally biased region" description="Pro residues" evidence="9">
    <location>
        <begin position="26"/>
        <end position="37"/>
    </location>
</feature>
<feature type="compositionally biased region" description="Polar residues" evidence="9">
    <location>
        <begin position="344"/>
        <end position="359"/>
    </location>
</feature>
<dbReference type="Pfam" id="PF15313">
    <property type="entry name" value="HEXIM"/>
    <property type="match status" value="1"/>
</dbReference>
<feature type="compositionally biased region" description="Low complexity" evidence="9">
    <location>
        <begin position="179"/>
        <end position="194"/>
    </location>
</feature>
<evidence type="ECO:0000313" key="10">
    <source>
        <dbReference type="EMBL" id="CAF4096618.1"/>
    </source>
</evidence>
<dbReference type="EMBL" id="CAJOAZ010005343">
    <property type="protein sequence ID" value="CAF4096618.1"/>
    <property type="molecule type" value="Genomic_DNA"/>
</dbReference>
<keyword evidence="7" id="KW-0539">Nucleus</keyword>
<evidence type="ECO:0000256" key="1">
    <source>
        <dbReference type="ARBA" id="ARBA00004123"/>
    </source>
</evidence>
<organism evidence="10 11">
    <name type="scientific">Adineta steineri</name>
    <dbReference type="NCBI Taxonomy" id="433720"/>
    <lineage>
        <taxon>Eukaryota</taxon>
        <taxon>Metazoa</taxon>
        <taxon>Spiralia</taxon>
        <taxon>Gnathifera</taxon>
        <taxon>Rotifera</taxon>
        <taxon>Eurotatoria</taxon>
        <taxon>Bdelloidea</taxon>
        <taxon>Adinetida</taxon>
        <taxon>Adinetidae</taxon>
        <taxon>Adineta</taxon>
    </lineage>
</organism>
<dbReference type="InterPro" id="IPR024872">
    <property type="entry name" value="HEXIM"/>
</dbReference>